<name>A0A210QC10_MIZYE</name>
<keyword evidence="1" id="KW-0863">Zinc-finger</keyword>
<dbReference type="Pfam" id="PF00096">
    <property type="entry name" value="zf-C2H2"/>
    <property type="match status" value="1"/>
</dbReference>
<evidence type="ECO:0000313" key="3">
    <source>
        <dbReference type="EMBL" id="OWF46262.1"/>
    </source>
</evidence>
<dbReference type="PROSITE" id="PS00028">
    <property type="entry name" value="ZINC_FINGER_C2H2_1"/>
    <property type="match status" value="1"/>
</dbReference>
<dbReference type="PROSITE" id="PS50157">
    <property type="entry name" value="ZINC_FINGER_C2H2_2"/>
    <property type="match status" value="1"/>
</dbReference>
<evidence type="ECO:0000313" key="4">
    <source>
        <dbReference type="Proteomes" id="UP000242188"/>
    </source>
</evidence>
<evidence type="ECO:0000256" key="1">
    <source>
        <dbReference type="PROSITE-ProRule" id="PRU00042"/>
    </source>
</evidence>
<keyword evidence="1" id="KW-0479">Metal-binding</keyword>
<dbReference type="InterPro" id="IPR013087">
    <property type="entry name" value="Znf_C2H2_type"/>
</dbReference>
<proteinExistence type="predicted"/>
<sequence length="120" mass="14105">MFLLVSDIMFLKTCPPETFLIKDSISQMYNSSHQLDQSFQDNSKSRKRHFCPECDFVTDRHYSLKRHMIMHNQQYYVCSLCGARFNENCKLRKHLQIIHQKDSQTSQTSATLQHFNSGPG</sequence>
<evidence type="ECO:0000259" key="2">
    <source>
        <dbReference type="PROSITE" id="PS50157"/>
    </source>
</evidence>
<gene>
    <name evidence="3" type="ORF">KP79_PYT13008</name>
</gene>
<dbReference type="OrthoDB" id="10377265at2759"/>
<dbReference type="Gene3D" id="3.30.160.60">
    <property type="entry name" value="Classic Zinc Finger"/>
    <property type="match status" value="1"/>
</dbReference>
<feature type="domain" description="C2H2-type" evidence="2">
    <location>
        <begin position="76"/>
        <end position="104"/>
    </location>
</feature>
<dbReference type="InterPro" id="IPR036236">
    <property type="entry name" value="Znf_C2H2_sf"/>
</dbReference>
<accession>A0A210QC10</accession>
<organism evidence="3 4">
    <name type="scientific">Mizuhopecten yessoensis</name>
    <name type="common">Japanese scallop</name>
    <name type="synonym">Patinopecten yessoensis</name>
    <dbReference type="NCBI Taxonomy" id="6573"/>
    <lineage>
        <taxon>Eukaryota</taxon>
        <taxon>Metazoa</taxon>
        <taxon>Spiralia</taxon>
        <taxon>Lophotrochozoa</taxon>
        <taxon>Mollusca</taxon>
        <taxon>Bivalvia</taxon>
        <taxon>Autobranchia</taxon>
        <taxon>Pteriomorphia</taxon>
        <taxon>Pectinida</taxon>
        <taxon>Pectinoidea</taxon>
        <taxon>Pectinidae</taxon>
        <taxon>Mizuhopecten</taxon>
    </lineage>
</organism>
<keyword evidence="1" id="KW-0862">Zinc</keyword>
<dbReference type="AlphaFoldDB" id="A0A210QC10"/>
<protein>
    <submittedName>
        <fullName evidence="3">Zinc finger protein 335</fullName>
    </submittedName>
</protein>
<dbReference type="SUPFAM" id="SSF57667">
    <property type="entry name" value="beta-beta-alpha zinc fingers"/>
    <property type="match status" value="1"/>
</dbReference>
<keyword evidence="4" id="KW-1185">Reference proteome</keyword>
<reference evidence="3 4" key="1">
    <citation type="journal article" date="2017" name="Nat. Ecol. Evol.">
        <title>Scallop genome provides insights into evolution of bilaterian karyotype and development.</title>
        <authorList>
            <person name="Wang S."/>
            <person name="Zhang J."/>
            <person name="Jiao W."/>
            <person name="Li J."/>
            <person name="Xun X."/>
            <person name="Sun Y."/>
            <person name="Guo X."/>
            <person name="Huan P."/>
            <person name="Dong B."/>
            <person name="Zhang L."/>
            <person name="Hu X."/>
            <person name="Sun X."/>
            <person name="Wang J."/>
            <person name="Zhao C."/>
            <person name="Wang Y."/>
            <person name="Wang D."/>
            <person name="Huang X."/>
            <person name="Wang R."/>
            <person name="Lv J."/>
            <person name="Li Y."/>
            <person name="Zhang Z."/>
            <person name="Liu B."/>
            <person name="Lu W."/>
            <person name="Hui Y."/>
            <person name="Liang J."/>
            <person name="Zhou Z."/>
            <person name="Hou R."/>
            <person name="Li X."/>
            <person name="Liu Y."/>
            <person name="Li H."/>
            <person name="Ning X."/>
            <person name="Lin Y."/>
            <person name="Zhao L."/>
            <person name="Xing Q."/>
            <person name="Dou J."/>
            <person name="Li Y."/>
            <person name="Mao J."/>
            <person name="Guo H."/>
            <person name="Dou H."/>
            <person name="Li T."/>
            <person name="Mu C."/>
            <person name="Jiang W."/>
            <person name="Fu Q."/>
            <person name="Fu X."/>
            <person name="Miao Y."/>
            <person name="Liu J."/>
            <person name="Yu Q."/>
            <person name="Li R."/>
            <person name="Liao H."/>
            <person name="Li X."/>
            <person name="Kong Y."/>
            <person name="Jiang Z."/>
            <person name="Chourrout D."/>
            <person name="Li R."/>
            <person name="Bao Z."/>
        </authorList>
    </citation>
    <scope>NUCLEOTIDE SEQUENCE [LARGE SCALE GENOMIC DNA]</scope>
    <source>
        <strain evidence="3 4">PY_sf001</strain>
    </source>
</reference>
<comment type="caution">
    <text evidence="3">The sequence shown here is derived from an EMBL/GenBank/DDBJ whole genome shotgun (WGS) entry which is preliminary data.</text>
</comment>
<dbReference type="GO" id="GO:0008270">
    <property type="term" value="F:zinc ion binding"/>
    <property type="evidence" value="ECO:0007669"/>
    <property type="project" value="UniProtKB-KW"/>
</dbReference>
<dbReference type="EMBL" id="NEDP02004225">
    <property type="protein sequence ID" value="OWF46262.1"/>
    <property type="molecule type" value="Genomic_DNA"/>
</dbReference>
<dbReference type="Pfam" id="PF13909">
    <property type="entry name" value="zf-H2C2_5"/>
    <property type="match status" value="1"/>
</dbReference>
<dbReference type="Proteomes" id="UP000242188">
    <property type="component" value="Unassembled WGS sequence"/>
</dbReference>
<dbReference type="SMART" id="SM00355">
    <property type="entry name" value="ZnF_C2H2"/>
    <property type="match status" value="2"/>
</dbReference>